<name>A0A151MVJ7_ALLMI</name>
<keyword evidence="3" id="KW-1185">Reference proteome</keyword>
<gene>
    <name evidence="2" type="ORF">Y1Q_0005320</name>
</gene>
<dbReference type="EMBL" id="AKHW03004889">
    <property type="protein sequence ID" value="KYO28514.1"/>
    <property type="molecule type" value="Genomic_DNA"/>
</dbReference>
<sequence>MEANGGLKNDGPEIHSPNPDKHLGDCNQSHPHPGGRQDRDASCKLLPAGTKYVTIERECLVIRWVVDHF</sequence>
<reference evidence="2 3" key="1">
    <citation type="journal article" date="2012" name="Genome Biol.">
        <title>Sequencing three crocodilian genomes to illuminate the evolution of archosaurs and amniotes.</title>
        <authorList>
            <person name="St John J.A."/>
            <person name="Braun E.L."/>
            <person name="Isberg S.R."/>
            <person name="Miles L.G."/>
            <person name="Chong A.Y."/>
            <person name="Gongora J."/>
            <person name="Dalzell P."/>
            <person name="Moran C."/>
            <person name="Bed'hom B."/>
            <person name="Abzhanov A."/>
            <person name="Burgess S.C."/>
            <person name="Cooksey A.M."/>
            <person name="Castoe T.A."/>
            <person name="Crawford N.G."/>
            <person name="Densmore L.D."/>
            <person name="Drew J.C."/>
            <person name="Edwards S.V."/>
            <person name="Faircloth B.C."/>
            <person name="Fujita M.K."/>
            <person name="Greenwold M.J."/>
            <person name="Hoffmann F.G."/>
            <person name="Howard J.M."/>
            <person name="Iguchi T."/>
            <person name="Janes D.E."/>
            <person name="Khan S.Y."/>
            <person name="Kohno S."/>
            <person name="de Koning A.J."/>
            <person name="Lance S.L."/>
            <person name="McCarthy F.M."/>
            <person name="McCormack J.E."/>
            <person name="Merchant M.E."/>
            <person name="Peterson D.G."/>
            <person name="Pollock D.D."/>
            <person name="Pourmand N."/>
            <person name="Raney B.J."/>
            <person name="Roessler K.A."/>
            <person name="Sanford J.R."/>
            <person name="Sawyer R.H."/>
            <person name="Schmidt C.J."/>
            <person name="Triplett E.W."/>
            <person name="Tuberville T.D."/>
            <person name="Venegas-Anaya M."/>
            <person name="Howard J.T."/>
            <person name="Jarvis E.D."/>
            <person name="Guillette L.J.Jr."/>
            <person name="Glenn T.C."/>
            <person name="Green R.E."/>
            <person name="Ray D.A."/>
        </authorList>
    </citation>
    <scope>NUCLEOTIDE SEQUENCE [LARGE SCALE GENOMIC DNA]</scope>
    <source>
        <strain evidence="2">KSC_2009_1</strain>
    </source>
</reference>
<accession>A0A151MVJ7</accession>
<proteinExistence type="predicted"/>
<dbReference type="AlphaFoldDB" id="A0A151MVJ7"/>
<feature type="region of interest" description="Disordered" evidence="1">
    <location>
        <begin position="1"/>
        <end position="42"/>
    </location>
</feature>
<evidence type="ECO:0000313" key="3">
    <source>
        <dbReference type="Proteomes" id="UP000050525"/>
    </source>
</evidence>
<evidence type="ECO:0000313" key="2">
    <source>
        <dbReference type="EMBL" id="KYO28514.1"/>
    </source>
</evidence>
<comment type="caution">
    <text evidence="2">The sequence shown here is derived from an EMBL/GenBank/DDBJ whole genome shotgun (WGS) entry which is preliminary data.</text>
</comment>
<protein>
    <submittedName>
        <fullName evidence="2">Uncharacterized protein</fullName>
    </submittedName>
</protein>
<organism evidence="2 3">
    <name type="scientific">Alligator mississippiensis</name>
    <name type="common">American alligator</name>
    <dbReference type="NCBI Taxonomy" id="8496"/>
    <lineage>
        <taxon>Eukaryota</taxon>
        <taxon>Metazoa</taxon>
        <taxon>Chordata</taxon>
        <taxon>Craniata</taxon>
        <taxon>Vertebrata</taxon>
        <taxon>Euteleostomi</taxon>
        <taxon>Archelosauria</taxon>
        <taxon>Archosauria</taxon>
        <taxon>Crocodylia</taxon>
        <taxon>Alligatoridae</taxon>
        <taxon>Alligatorinae</taxon>
        <taxon>Alligator</taxon>
    </lineage>
</organism>
<dbReference type="Proteomes" id="UP000050525">
    <property type="component" value="Unassembled WGS sequence"/>
</dbReference>
<evidence type="ECO:0000256" key="1">
    <source>
        <dbReference type="SAM" id="MobiDB-lite"/>
    </source>
</evidence>
<feature type="compositionally biased region" description="Basic and acidic residues" evidence="1">
    <location>
        <begin position="10"/>
        <end position="24"/>
    </location>
</feature>